<protein>
    <recommendedName>
        <fullName evidence="4">A-kinase anchor protein 17A</fullName>
    </recommendedName>
</protein>
<feature type="compositionally biased region" description="Basic and acidic residues" evidence="1">
    <location>
        <begin position="345"/>
        <end position="371"/>
    </location>
</feature>
<dbReference type="Proteomes" id="UP001159428">
    <property type="component" value="Unassembled WGS sequence"/>
</dbReference>
<dbReference type="Pfam" id="PF25015">
    <property type="entry name" value="RBD_AKAP-17A"/>
    <property type="match status" value="1"/>
</dbReference>
<proteinExistence type="predicted"/>
<keyword evidence="3" id="KW-1185">Reference proteome</keyword>
<feature type="compositionally biased region" description="Basic and acidic residues" evidence="1">
    <location>
        <begin position="326"/>
        <end position="335"/>
    </location>
</feature>
<dbReference type="AlphaFoldDB" id="A0AAU9WIE1"/>
<evidence type="ECO:0000256" key="1">
    <source>
        <dbReference type="SAM" id="MobiDB-lite"/>
    </source>
</evidence>
<comment type="caution">
    <text evidence="2">The sequence shown here is derived from an EMBL/GenBank/DDBJ whole genome shotgun (WGS) entry which is preliminary data.</text>
</comment>
<dbReference type="InterPro" id="IPR056852">
    <property type="entry name" value="AK17A/B"/>
</dbReference>
<feature type="region of interest" description="Disordered" evidence="1">
    <location>
        <begin position="387"/>
        <end position="445"/>
    </location>
</feature>
<gene>
    <name evidence="2" type="ORF">PMEA_00005851</name>
</gene>
<organism evidence="2 3">
    <name type="scientific">Pocillopora meandrina</name>
    <dbReference type="NCBI Taxonomy" id="46732"/>
    <lineage>
        <taxon>Eukaryota</taxon>
        <taxon>Metazoa</taxon>
        <taxon>Cnidaria</taxon>
        <taxon>Anthozoa</taxon>
        <taxon>Hexacorallia</taxon>
        <taxon>Scleractinia</taxon>
        <taxon>Astrocoeniina</taxon>
        <taxon>Pocilloporidae</taxon>
        <taxon>Pocillopora</taxon>
    </lineage>
</organism>
<sequence>MNKMATQVCGDTSEATELCATQRLYLKPTAKLGIHVTLPEIKVAGVSISNWEVMERLKSMVAPDQFNVLKVVESSMEFIRFEGETDTKGLIIKFISKLEGKFIKLSGFAEPLKVRAAELKLKFPSVNDWNSFFREAGNLDERNPGERPDTIVIKGLPCKWFADDDSKSKPSEDVLASVFRRFGKIRCVDIPILDPYRQKLSNNEFQTFYFGSHLHFDAFIQYNQYQGFSNAMGALKGMKLMHISEEGRAATANIQVDFDRTCHMSAKNIKKREQERLKLIEMERKEEERKSREKEEAERQKEMERLEEERKEAERKKILQDAIRRKEERKRAREEKKRKKRAERIRREIERKERQRQLEREREQEKAEQKIGAKRLLMELLQRVAAVKEQEEEDRKKLEEERNKRLKELEMLKQMEEKKRKLEEEERKREEEEKRKKEKLEEQEKELRDKLIQNLKKMEQRRDQLKKELLQRQIASSTAKLTSFVNDTSTGK</sequence>
<accession>A0AAU9WIE1</accession>
<dbReference type="EMBL" id="CALNXJ010000014">
    <property type="protein sequence ID" value="CAH3113856.1"/>
    <property type="molecule type" value="Genomic_DNA"/>
</dbReference>
<evidence type="ECO:0000313" key="2">
    <source>
        <dbReference type="EMBL" id="CAH3113856.1"/>
    </source>
</evidence>
<feature type="region of interest" description="Disordered" evidence="1">
    <location>
        <begin position="326"/>
        <end position="374"/>
    </location>
</feature>
<evidence type="ECO:0008006" key="4">
    <source>
        <dbReference type="Google" id="ProtNLM"/>
    </source>
</evidence>
<evidence type="ECO:0000313" key="3">
    <source>
        <dbReference type="Proteomes" id="UP001159428"/>
    </source>
</evidence>
<name>A0AAU9WIE1_9CNID</name>
<reference evidence="2 3" key="1">
    <citation type="submission" date="2022-05" db="EMBL/GenBank/DDBJ databases">
        <authorList>
            <consortium name="Genoscope - CEA"/>
            <person name="William W."/>
        </authorList>
    </citation>
    <scope>NUCLEOTIDE SEQUENCE [LARGE SCALE GENOMIC DNA]</scope>
</reference>
<dbReference type="PANTHER" id="PTHR12484">
    <property type="entry name" value="B-LYMPHOCYTE ANTIGEN-RELATED"/>
    <property type="match status" value="1"/>
</dbReference>
<dbReference type="PANTHER" id="PTHR12484:SF4">
    <property type="entry name" value="A-KINASE ANCHOR PROTEIN 17A"/>
    <property type="match status" value="1"/>
</dbReference>
<dbReference type="CDD" id="cd12264">
    <property type="entry name" value="RRM_AKAP17A"/>
    <property type="match status" value="1"/>
</dbReference>